<gene>
    <name evidence="1" type="ORF">CKO45_24210</name>
</gene>
<dbReference type="NCBIfam" id="NF004347">
    <property type="entry name" value="PRK05728.1-4"/>
    <property type="match status" value="1"/>
</dbReference>
<proteinExistence type="predicted"/>
<reference evidence="1 2" key="1">
    <citation type="journal article" date="2020" name="Microorganisms">
        <title>Osmotic Adaptation and Compatible Solute Biosynthesis of Phototrophic Bacteria as Revealed from Genome Analyses.</title>
        <authorList>
            <person name="Imhoff J.F."/>
            <person name="Rahn T."/>
            <person name="Kunzel S."/>
            <person name="Keller A."/>
            <person name="Neulinger S.C."/>
        </authorList>
    </citation>
    <scope>NUCLEOTIDE SEQUENCE [LARGE SCALE GENOMIC DNA]</scope>
    <source>
        <strain evidence="1 2">DSM 15382</strain>
    </source>
</reference>
<dbReference type="RefSeq" id="WP_133222592.1">
    <property type="nucleotide sequence ID" value="NZ_NRSG01000283.1"/>
</dbReference>
<dbReference type="Gene3D" id="3.40.50.10110">
    <property type="entry name" value="DNA polymerase III subunit chi"/>
    <property type="match status" value="1"/>
</dbReference>
<comment type="caution">
    <text evidence="1">The sequence shown here is derived from an EMBL/GenBank/DDBJ whole genome shotgun (WGS) entry which is preliminary data.</text>
</comment>
<dbReference type="PANTHER" id="PTHR38767:SF1">
    <property type="entry name" value="DNA POLYMERASE III SUBUNIT CHI"/>
    <property type="match status" value="1"/>
</dbReference>
<dbReference type="SUPFAM" id="SSF102400">
    <property type="entry name" value="DNA polymerase III chi subunit"/>
    <property type="match status" value="1"/>
</dbReference>
<evidence type="ECO:0000313" key="2">
    <source>
        <dbReference type="Proteomes" id="UP000697995"/>
    </source>
</evidence>
<dbReference type="Pfam" id="PF04364">
    <property type="entry name" value="DNA_pol3_chi"/>
    <property type="match status" value="1"/>
</dbReference>
<keyword evidence="2" id="KW-1185">Reference proteome</keyword>
<dbReference type="PANTHER" id="PTHR38767">
    <property type="entry name" value="DNA POLYMERASE III SUBUNIT CHI"/>
    <property type="match status" value="1"/>
</dbReference>
<dbReference type="Proteomes" id="UP000697995">
    <property type="component" value="Unassembled WGS sequence"/>
</dbReference>
<accession>A0ABS1D3Q5</accession>
<dbReference type="EMBL" id="NRSG01000283">
    <property type="protein sequence ID" value="MBK1661318.1"/>
    <property type="molecule type" value="Genomic_DNA"/>
</dbReference>
<dbReference type="InterPro" id="IPR007459">
    <property type="entry name" value="DNA_pol3_chi"/>
</dbReference>
<dbReference type="InterPro" id="IPR036768">
    <property type="entry name" value="PolIII_chi_sf"/>
</dbReference>
<evidence type="ECO:0000313" key="1">
    <source>
        <dbReference type="EMBL" id="MBK1661318.1"/>
    </source>
</evidence>
<protein>
    <submittedName>
        <fullName evidence="1">DNA polymerase III subunit chi</fullName>
    </submittedName>
</protein>
<organism evidence="1 2">
    <name type="scientific">Paracraurococcus ruber</name>
    <dbReference type="NCBI Taxonomy" id="77675"/>
    <lineage>
        <taxon>Bacteria</taxon>
        <taxon>Pseudomonadati</taxon>
        <taxon>Pseudomonadota</taxon>
        <taxon>Alphaproteobacteria</taxon>
        <taxon>Acetobacterales</taxon>
        <taxon>Roseomonadaceae</taxon>
        <taxon>Paracraurococcus</taxon>
    </lineage>
</organism>
<name>A0ABS1D3Q5_9PROT</name>
<sequence length="153" mass="16652">MAEIAFYHLTRTPLDQALPKLLGRVLATGGRALVLCGSEERVAALDAALWLSPDPDWLPHGTPAMGQAQHQPIWLQAEDVGPDGAPNRARFLVLVDGADSAHLPLFDRVLDLFDGADQAAVEAARRRWSAARAAGHALSYWQQGQRGWEKKQG</sequence>